<dbReference type="InterPro" id="IPR045217">
    <property type="entry name" value="PNPLA8-like"/>
</dbReference>
<evidence type="ECO:0000256" key="4">
    <source>
        <dbReference type="PROSITE-ProRule" id="PRU01161"/>
    </source>
</evidence>
<dbReference type="PANTHER" id="PTHR24185:SF1">
    <property type="entry name" value="CALCIUM-INDEPENDENT PHOSPHOLIPASE A2-GAMMA"/>
    <property type="match status" value="1"/>
</dbReference>
<dbReference type="SUPFAM" id="SSF52151">
    <property type="entry name" value="FabD/lysophospholipase-like"/>
    <property type="match status" value="1"/>
</dbReference>
<evidence type="ECO:0000259" key="6">
    <source>
        <dbReference type="PROSITE" id="PS51635"/>
    </source>
</evidence>
<dbReference type="PROSITE" id="PS51635">
    <property type="entry name" value="PNPLA"/>
    <property type="match status" value="1"/>
</dbReference>
<dbReference type="GO" id="GO:0016042">
    <property type="term" value="P:lipid catabolic process"/>
    <property type="evidence" value="ECO:0007669"/>
    <property type="project" value="UniProtKB-UniRule"/>
</dbReference>
<dbReference type="Pfam" id="PF01734">
    <property type="entry name" value="Patatin"/>
    <property type="match status" value="1"/>
</dbReference>
<feature type="short sequence motif" description="GXSXG" evidence="4">
    <location>
        <begin position="368"/>
        <end position="372"/>
    </location>
</feature>
<evidence type="ECO:0000256" key="2">
    <source>
        <dbReference type="ARBA" id="ARBA00022963"/>
    </source>
</evidence>
<gene>
    <name evidence="7" type="ORF">FSP39_002089</name>
</gene>
<feature type="compositionally biased region" description="Basic and acidic residues" evidence="5">
    <location>
        <begin position="58"/>
        <end position="67"/>
    </location>
</feature>
<dbReference type="GO" id="GO:0019369">
    <property type="term" value="P:arachidonate metabolic process"/>
    <property type="evidence" value="ECO:0007669"/>
    <property type="project" value="TreeGrafter"/>
</dbReference>
<protein>
    <recommendedName>
        <fullName evidence="6">PNPLA domain-containing protein</fullName>
    </recommendedName>
</protein>
<keyword evidence="1 4" id="KW-0378">Hydrolase</keyword>
<evidence type="ECO:0000256" key="3">
    <source>
        <dbReference type="ARBA" id="ARBA00023098"/>
    </source>
</evidence>
<dbReference type="InterPro" id="IPR016035">
    <property type="entry name" value="Acyl_Trfase/lysoPLipase"/>
</dbReference>
<dbReference type="CDD" id="cd07211">
    <property type="entry name" value="Pat_PNPLA8"/>
    <property type="match status" value="1"/>
</dbReference>
<dbReference type="Gene3D" id="3.40.1090.10">
    <property type="entry name" value="Cytosolic phospholipase A2 catalytic domain"/>
    <property type="match status" value="1"/>
</dbReference>
<dbReference type="GO" id="GO:0016020">
    <property type="term" value="C:membrane"/>
    <property type="evidence" value="ECO:0007669"/>
    <property type="project" value="TreeGrafter"/>
</dbReference>
<feature type="active site" description="Nucleophile" evidence="4">
    <location>
        <position position="370"/>
    </location>
</feature>
<keyword evidence="2 4" id="KW-0442">Lipid degradation</keyword>
<feature type="short sequence motif" description="GXGXXG" evidence="4">
    <location>
        <begin position="336"/>
        <end position="341"/>
    </location>
</feature>
<dbReference type="AlphaFoldDB" id="A0AA88YLN3"/>
<feature type="region of interest" description="Disordered" evidence="5">
    <location>
        <begin position="54"/>
        <end position="75"/>
    </location>
</feature>
<dbReference type="InterPro" id="IPR002641">
    <property type="entry name" value="PNPLA_dom"/>
</dbReference>
<name>A0AA88YLN3_PINIB</name>
<dbReference type="Proteomes" id="UP001186944">
    <property type="component" value="Unassembled WGS sequence"/>
</dbReference>
<evidence type="ECO:0000313" key="8">
    <source>
        <dbReference type="Proteomes" id="UP001186944"/>
    </source>
</evidence>
<dbReference type="GO" id="GO:0047499">
    <property type="term" value="F:calcium-independent phospholipase A2 activity"/>
    <property type="evidence" value="ECO:0007669"/>
    <property type="project" value="TreeGrafter"/>
</dbReference>
<dbReference type="EMBL" id="VSWD01000005">
    <property type="protein sequence ID" value="KAK3101244.1"/>
    <property type="molecule type" value="Genomic_DNA"/>
</dbReference>
<proteinExistence type="predicted"/>
<reference evidence="7" key="1">
    <citation type="submission" date="2019-08" db="EMBL/GenBank/DDBJ databases">
        <title>The improved chromosome-level genome for the pearl oyster Pinctada fucata martensii using PacBio sequencing and Hi-C.</title>
        <authorList>
            <person name="Zheng Z."/>
        </authorList>
    </citation>
    <scope>NUCLEOTIDE SEQUENCE</scope>
    <source>
        <strain evidence="7">ZZ-2019</strain>
        <tissue evidence="7">Adductor muscle</tissue>
    </source>
</reference>
<comment type="caution">
    <text evidence="7">The sequence shown here is derived from an EMBL/GenBank/DDBJ whole genome shotgun (WGS) entry which is preliminary data.</text>
</comment>
<feature type="domain" description="PNPLA" evidence="6">
    <location>
        <begin position="332"/>
        <end position="526"/>
    </location>
</feature>
<dbReference type="PANTHER" id="PTHR24185">
    <property type="entry name" value="CALCIUM-INDEPENDENT PHOSPHOLIPASE A2-GAMMA"/>
    <property type="match status" value="1"/>
</dbReference>
<organism evidence="7 8">
    <name type="scientific">Pinctada imbricata</name>
    <name type="common">Atlantic pearl-oyster</name>
    <name type="synonym">Pinctada martensii</name>
    <dbReference type="NCBI Taxonomy" id="66713"/>
    <lineage>
        <taxon>Eukaryota</taxon>
        <taxon>Metazoa</taxon>
        <taxon>Spiralia</taxon>
        <taxon>Lophotrochozoa</taxon>
        <taxon>Mollusca</taxon>
        <taxon>Bivalvia</taxon>
        <taxon>Autobranchia</taxon>
        <taxon>Pteriomorphia</taxon>
        <taxon>Pterioida</taxon>
        <taxon>Pterioidea</taxon>
        <taxon>Pteriidae</taxon>
        <taxon>Pinctada</taxon>
    </lineage>
</organism>
<evidence type="ECO:0000313" key="7">
    <source>
        <dbReference type="EMBL" id="KAK3101244.1"/>
    </source>
</evidence>
<feature type="short sequence motif" description="DGA/G" evidence="4">
    <location>
        <begin position="513"/>
        <end position="515"/>
    </location>
</feature>
<feature type="active site" description="Proton acceptor" evidence="4">
    <location>
        <position position="513"/>
    </location>
</feature>
<keyword evidence="8" id="KW-1185">Reference proteome</keyword>
<sequence length="690" mass="78792">MSAFRTTQGCSNLFENSLIRCIPRHQVPRSDKNHLEKLSDGQIAVHRYYSQDFGKNGHSGEIEENDKSNNGSVKSFMKPWQENAKRMTAGILSKIELSDIKNYVPSTSDVKDKVSDLSDSIKTSMEVANKKRMLKKREKEKELERQALVAEKHRTFIEQMEDTSRSILEAYDSAPEVVKQGKNLTSNAVDIPAKTDGKPWGFNKFSWFADPRFQFKATRQEAGELTKKEVKKVVNKEYISKEDLERRTKELVYLQKKAVSNSSRRTRAQKLCDHLLLYPDTRQYAKSNGGQATLLKLLDEARNDKALEQELMKALALIGYCPPPRGEGINILAIDGGGTKGLVALKSLRELERRCGKPLYLVFDYVCGVSTGSLILAIVFLFKRSISECEELYIEKSKQMFTQSRVRGSIGLAKDASFYNTELWQSILRDLMKEKTMIDFSRDQECPKFSAISSISNLAKPKNYMFRNYNLPPGVFSNYPGSCKHKMWECIRASSAAPGFYKPFVIDDFLHQDGGVLTNNPTAIAIHESKLLWPREKIQCIVSLGNGRYEPDLEIISTDLSTRQQLSNLIESSSDTEAVHLLVQDMLPLNTYYRFNPYISEDILLNEIRMEKLNHLQQDTILYLRRNSQKLDNACAQLLRRRSTTQGAVDSINLFLDKEPLARLNDTLKPYRRPIRDFFASKSVQRLSSK</sequence>
<keyword evidence="3 4" id="KW-0443">Lipid metabolism</keyword>
<accession>A0AA88YLN3</accession>
<evidence type="ECO:0000256" key="1">
    <source>
        <dbReference type="ARBA" id="ARBA00022801"/>
    </source>
</evidence>
<evidence type="ECO:0000256" key="5">
    <source>
        <dbReference type="SAM" id="MobiDB-lite"/>
    </source>
</evidence>